<dbReference type="Gene3D" id="1.10.10.60">
    <property type="entry name" value="Homeodomain-like"/>
    <property type="match status" value="2"/>
</dbReference>
<dbReference type="Pfam" id="PF13921">
    <property type="entry name" value="Myb_DNA-bind_6"/>
    <property type="match status" value="1"/>
</dbReference>
<dbReference type="CDD" id="cd00167">
    <property type="entry name" value="SANT"/>
    <property type="match status" value="2"/>
</dbReference>
<dbReference type="SMART" id="SM00717">
    <property type="entry name" value="SANT"/>
    <property type="match status" value="2"/>
</dbReference>
<dbReference type="PANTHER" id="PTHR45614">
    <property type="entry name" value="MYB PROTEIN-RELATED"/>
    <property type="match status" value="1"/>
</dbReference>
<evidence type="ECO:0000259" key="1">
    <source>
        <dbReference type="PROSITE" id="PS50090"/>
    </source>
</evidence>
<organism evidence="3 4">
    <name type="scientific">Stentor coeruleus</name>
    <dbReference type="NCBI Taxonomy" id="5963"/>
    <lineage>
        <taxon>Eukaryota</taxon>
        <taxon>Sar</taxon>
        <taxon>Alveolata</taxon>
        <taxon>Ciliophora</taxon>
        <taxon>Postciliodesmatophora</taxon>
        <taxon>Heterotrichea</taxon>
        <taxon>Heterotrichida</taxon>
        <taxon>Stentoridae</taxon>
        <taxon>Stentor</taxon>
    </lineage>
</organism>
<dbReference type="PROSITE" id="PS50090">
    <property type="entry name" value="MYB_LIKE"/>
    <property type="match status" value="2"/>
</dbReference>
<dbReference type="SUPFAM" id="SSF46689">
    <property type="entry name" value="Homeodomain-like"/>
    <property type="match status" value="1"/>
</dbReference>
<feature type="domain" description="HTH myb-type" evidence="2">
    <location>
        <begin position="67"/>
        <end position="117"/>
    </location>
</feature>
<evidence type="ECO:0000313" key="3">
    <source>
        <dbReference type="EMBL" id="OMJ96025.1"/>
    </source>
</evidence>
<gene>
    <name evidence="3" type="ORF">SteCoe_401</name>
</gene>
<dbReference type="EMBL" id="MPUH01000004">
    <property type="protein sequence ID" value="OMJ96025.1"/>
    <property type="molecule type" value="Genomic_DNA"/>
</dbReference>
<dbReference type="GO" id="GO:0005634">
    <property type="term" value="C:nucleus"/>
    <property type="evidence" value="ECO:0007669"/>
    <property type="project" value="TreeGrafter"/>
</dbReference>
<dbReference type="OrthoDB" id="2143914at2759"/>
<sequence>MASNKYTWTPQVIPNQEDQTLISLVNTNGEKKWCKIANLLNEQFKNSEKTGKQCRERWHNHLNPNLNKESFSLEDEIKVFEYQKQFGNKWSEIASNFPGRNDNFIKNCFYSAIRRNLRKFNKKKVPSKQLKGTISSLLKNPHTRKILMYFPEHENPELQKPSVEPKKEEIVVEKTKKKDKFVKLEVKDFPVKTKPIIPSVQVPNRIERINRPSPLNMNMNMYKGIDDITPTLAGTMTFGLMPDDFEVLPELVPRNISLELCRNDSTKTDNSSTYKYILPDYSPSNSFQHYFSPRNSK</sequence>
<dbReference type="InterPro" id="IPR017930">
    <property type="entry name" value="Myb_dom"/>
</dbReference>
<dbReference type="PANTHER" id="PTHR45614:SF274">
    <property type="entry name" value="MYB-LIKE DNA-BINDING PROTEIN"/>
    <property type="match status" value="1"/>
</dbReference>
<dbReference type="AlphaFoldDB" id="A0A1R2D432"/>
<dbReference type="InterPro" id="IPR009057">
    <property type="entry name" value="Homeodomain-like_sf"/>
</dbReference>
<comment type="caution">
    <text evidence="3">The sequence shown here is derived from an EMBL/GenBank/DDBJ whole genome shotgun (WGS) entry which is preliminary data.</text>
</comment>
<feature type="domain" description="HTH myb-type" evidence="2">
    <location>
        <begin position="1"/>
        <end position="66"/>
    </location>
</feature>
<proteinExistence type="predicted"/>
<feature type="domain" description="Myb-like" evidence="1">
    <location>
        <begin position="16"/>
        <end position="62"/>
    </location>
</feature>
<feature type="domain" description="Myb-like" evidence="1">
    <location>
        <begin position="63"/>
        <end position="113"/>
    </location>
</feature>
<evidence type="ECO:0000259" key="2">
    <source>
        <dbReference type="PROSITE" id="PS51294"/>
    </source>
</evidence>
<evidence type="ECO:0008006" key="5">
    <source>
        <dbReference type="Google" id="ProtNLM"/>
    </source>
</evidence>
<dbReference type="InterPro" id="IPR050560">
    <property type="entry name" value="MYB_TF"/>
</dbReference>
<keyword evidence="4" id="KW-1185">Reference proteome</keyword>
<dbReference type="Proteomes" id="UP000187209">
    <property type="component" value="Unassembled WGS sequence"/>
</dbReference>
<dbReference type="GO" id="GO:0000978">
    <property type="term" value="F:RNA polymerase II cis-regulatory region sequence-specific DNA binding"/>
    <property type="evidence" value="ECO:0007669"/>
    <property type="project" value="TreeGrafter"/>
</dbReference>
<evidence type="ECO:0000313" key="4">
    <source>
        <dbReference type="Proteomes" id="UP000187209"/>
    </source>
</evidence>
<protein>
    <recommendedName>
        <fullName evidence="5">Myb-like DNA-binding domain containing protein</fullName>
    </recommendedName>
</protein>
<reference evidence="3 4" key="1">
    <citation type="submission" date="2016-11" db="EMBL/GenBank/DDBJ databases">
        <title>The macronuclear genome of Stentor coeruleus: a giant cell with tiny introns.</title>
        <authorList>
            <person name="Slabodnick M."/>
            <person name="Ruby J.G."/>
            <person name="Reiff S.B."/>
            <person name="Swart E.C."/>
            <person name="Gosai S."/>
            <person name="Prabakaran S."/>
            <person name="Witkowska E."/>
            <person name="Larue G.E."/>
            <person name="Fisher S."/>
            <person name="Freeman R.M."/>
            <person name="Gunawardena J."/>
            <person name="Chu W."/>
            <person name="Stover N.A."/>
            <person name="Gregory B.D."/>
            <person name="Nowacki M."/>
            <person name="Derisi J."/>
            <person name="Roy S.W."/>
            <person name="Marshall W.F."/>
            <person name="Sood P."/>
        </authorList>
    </citation>
    <scope>NUCLEOTIDE SEQUENCE [LARGE SCALE GENOMIC DNA]</scope>
    <source>
        <strain evidence="3">WM001</strain>
    </source>
</reference>
<name>A0A1R2D432_9CILI</name>
<dbReference type="GO" id="GO:0000981">
    <property type="term" value="F:DNA-binding transcription factor activity, RNA polymerase II-specific"/>
    <property type="evidence" value="ECO:0007669"/>
    <property type="project" value="TreeGrafter"/>
</dbReference>
<accession>A0A1R2D432</accession>
<dbReference type="PROSITE" id="PS51294">
    <property type="entry name" value="HTH_MYB"/>
    <property type="match status" value="2"/>
</dbReference>
<dbReference type="InterPro" id="IPR001005">
    <property type="entry name" value="SANT/Myb"/>
</dbReference>